<reference evidence="11 12" key="1">
    <citation type="submission" date="2018-06" db="EMBL/GenBank/DDBJ databases">
        <title>Genomic Encyclopedia of Type Strains, Phase IV (KMG-IV): sequencing the most valuable type-strain genomes for metagenomic binning, comparative biology and taxonomic classification.</title>
        <authorList>
            <person name="Goeker M."/>
        </authorList>
    </citation>
    <scope>NUCLEOTIDE SEQUENCE [LARGE SCALE GENOMIC DNA]</scope>
    <source>
        <strain evidence="11 12">DSM 25532</strain>
    </source>
</reference>
<dbReference type="Proteomes" id="UP000253426">
    <property type="component" value="Unassembled WGS sequence"/>
</dbReference>
<name>A0A366HHG8_9BACT</name>
<proteinExistence type="inferred from homology"/>
<comment type="subcellular location">
    <subcellularLocation>
        <location evidence="1">Membrane</location>
        <topology evidence="1">Multi-pass membrane protein</topology>
    </subcellularLocation>
</comment>
<feature type="region of interest" description="Disordered" evidence="7">
    <location>
        <begin position="289"/>
        <end position="308"/>
    </location>
</feature>
<feature type="compositionally biased region" description="Basic and acidic residues" evidence="7">
    <location>
        <begin position="298"/>
        <end position="308"/>
    </location>
</feature>
<feature type="transmembrane region" description="Helical" evidence="8">
    <location>
        <begin position="113"/>
        <end position="136"/>
    </location>
</feature>
<dbReference type="EMBL" id="QNRR01000007">
    <property type="protein sequence ID" value="RBP41500.1"/>
    <property type="molecule type" value="Genomic_DNA"/>
</dbReference>
<dbReference type="GO" id="GO:0015086">
    <property type="term" value="F:cadmium ion transmembrane transporter activity"/>
    <property type="evidence" value="ECO:0007669"/>
    <property type="project" value="TreeGrafter"/>
</dbReference>
<evidence type="ECO:0000256" key="3">
    <source>
        <dbReference type="ARBA" id="ARBA00022448"/>
    </source>
</evidence>
<keyword evidence="4 8" id="KW-0812">Transmembrane</keyword>
<dbReference type="InterPro" id="IPR002524">
    <property type="entry name" value="Cation_efflux"/>
</dbReference>
<dbReference type="GO" id="GO:0006882">
    <property type="term" value="P:intracellular zinc ion homeostasis"/>
    <property type="evidence" value="ECO:0007669"/>
    <property type="project" value="TreeGrafter"/>
</dbReference>
<comment type="similarity">
    <text evidence="2">Belongs to the cation diffusion facilitator (CDF) transporter (TC 2.A.4) family.</text>
</comment>
<comment type="caution">
    <text evidence="11">The sequence shown here is derived from an EMBL/GenBank/DDBJ whole genome shotgun (WGS) entry which is preliminary data.</text>
</comment>
<dbReference type="NCBIfam" id="TIGR01297">
    <property type="entry name" value="CDF"/>
    <property type="match status" value="1"/>
</dbReference>
<dbReference type="Pfam" id="PF16916">
    <property type="entry name" value="ZT_dimer"/>
    <property type="match status" value="1"/>
</dbReference>
<dbReference type="PANTHER" id="PTHR43840">
    <property type="entry name" value="MITOCHONDRIAL METAL TRANSPORTER 1-RELATED"/>
    <property type="match status" value="1"/>
</dbReference>
<gene>
    <name evidence="11" type="ORF">DES53_107333</name>
</gene>
<evidence type="ECO:0000259" key="9">
    <source>
        <dbReference type="Pfam" id="PF01545"/>
    </source>
</evidence>
<evidence type="ECO:0000256" key="8">
    <source>
        <dbReference type="SAM" id="Phobius"/>
    </source>
</evidence>
<evidence type="ECO:0000256" key="7">
    <source>
        <dbReference type="SAM" id="MobiDB-lite"/>
    </source>
</evidence>
<feature type="transmembrane region" description="Helical" evidence="8">
    <location>
        <begin position="12"/>
        <end position="34"/>
    </location>
</feature>
<protein>
    <submittedName>
        <fullName evidence="11">Cation diffusion facilitator family transporter</fullName>
    </submittedName>
</protein>
<dbReference type="SUPFAM" id="SSF161111">
    <property type="entry name" value="Cation efflux protein transmembrane domain-like"/>
    <property type="match status" value="1"/>
</dbReference>
<dbReference type="PANTHER" id="PTHR43840:SF15">
    <property type="entry name" value="MITOCHONDRIAL METAL TRANSPORTER 1-RELATED"/>
    <property type="match status" value="1"/>
</dbReference>
<dbReference type="SUPFAM" id="SSF160240">
    <property type="entry name" value="Cation efflux protein cytoplasmic domain-like"/>
    <property type="match status" value="1"/>
</dbReference>
<keyword evidence="6 8" id="KW-0472">Membrane</keyword>
<organism evidence="11 12">
    <name type="scientific">Roseimicrobium gellanilyticum</name>
    <dbReference type="NCBI Taxonomy" id="748857"/>
    <lineage>
        <taxon>Bacteria</taxon>
        <taxon>Pseudomonadati</taxon>
        <taxon>Verrucomicrobiota</taxon>
        <taxon>Verrucomicrobiia</taxon>
        <taxon>Verrucomicrobiales</taxon>
        <taxon>Verrucomicrobiaceae</taxon>
        <taxon>Roseimicrobium</taxon>
    </lineage>
</organism>
<dbReference type="GO" id="GO:0005886">
    <property type="term" value="C:plasma membrane"/>
    <property type="evidence" value="ECO:0007669"/>
    <property type="project" value="TreeGrafter"/>
</dbReference>
<dbReference type="InterPro" id="IPR058533">
    <property type="entry name" value="Cation_efflux_TM"/>
</dbReference>
<dbReference type="GO" id="GO:0015093">
    <property type="term" value="F:ferrous iron transmembrane transporter activity"/>
    <property type="evidence" value="ECO:0007669"/>
    <property type="project" value="TreeGrafter"/>
</dbReference>
<dbReference type="Pfam" id="PF01545">
    <property type="entry name" value="Cation_efflux"/>
    <property type="match status" value="1"/>
</dbReference>
<dbReference type="GO" id="GO:0015341">
    <property type="term" value="F:zinc efflux antiporter activity"/>
    <property type="evidence" value="ECO:0007669"/>
    <property type="project" value="TreeGrafter"/>
</dbReference>
<dbReference type="InterPro" id="IPR050291">
    <property type="entry name" value="CDF_Transporter"/>
</dbReference>
<evidence type="ECO:0000256" key="5">
    <source>
        <dbReference type="ARBA" id="ARBA00022989"/>
    </source>
</evidence>
<evidence type="ECO:0000313" key="11">
    <source>
        <dbReference type="EMBL" id="RBP41500.1"/>
    </source>
</evidence>
<sequence length="308" mass="33238">MSAAPPIPLTRYAWLSIGAALVTFSLKMTAWWFTGSVGLLSDGLESLVNLAAAVIALISLRVAAVPADDDHAYGHTKVEYFSSGMEGGLIVLAAVGIAWTATTRLMNPEPLEAIGLGLWLSTGASLINLAVARVLYRVGKKAHSITLQADADHLMTDVWTSAAVIVAVALIAFTGWQVLDPIIGLLLAAHIVFVGIRLVRKSLLGLMDTGLDAEDMAVVNAVLDRHRANGVQFHALRTRQAGAWRFMSVHVLVPGEWTVARGHELSEEIENELREHLPRLTALTHLEPIEDPASYEDLPEKREKPNGA</sequence>
<feature type="transmembrane region" description="Helical" evidence="8">
    <location>
        <begin position="182"/>
        <end position="199"/>
    </location>
</feature>
<keyword evidence="3" id="KW-0813">Transport</keyword>
<keyword evidence="12" id="KW-1185">Reference proteome</keyword>
<dbReference type="InterPro" id="IPR027470">
    <property type="entry name" value="Cation_efflux_CTD"/>
</dbReference>
<feature type="domain" description="Cation efflux protein transmembrane" evidence="9">
    <location>
        <begin position="14"/>
        <end position="207"/>
    </location>
</feature>
<evidence type="ECO:0000256" key="4">
    <source>
        <dbReference type="ARBA" id="ARBA00022692"/>
    </source>
</evidence>
<dbReference type="RefSeq" id="WP_113960123.1">
    <property type="nucleotide sequence ID" value="NZ_QNRR01000007.1"/>
</dbReference>
<feature type="transmembrane region" description="Helical" evidence="8">
    <location>
        <begin position="157"/>
        <end position="176"/>
    </location>
</feature>
<dbReference type="InterPro" id="IPR036837">
    <property type="entry name" value="Cation_efflux_CTD_sf"/>
</dbReference>
<feature type="domain" description="Cation efflux protein cytoplasmic" evidence="10">
    <location>
        <begin position="212"/>
        <end position="288"/>
    </location>
</feature>
<evidence type="ECO:0000256" key="1">
    <source>
        <dbReference type="ARBA" id="ARBA00004141"/>
    </source>
</evidence>
<feature type="transmembrane region" description="Helical" evidence="8">
    <location>
        <begin position="78"/>
        <end position="101"/>
    </location>
</feature>
<feature type="transmembrane region" description="Helical" evidence="8">
    <location>
        <begin position="46"/>
        <end position="66"/>
    </location>
</feature>
<dbReference type="Gene3D" id="3.30.70.1350">
    <property type="entry name" value="Cation efflux protein, cytoplasmic domain"/>
    <property type="match status" value="1"/>
</dbReference>
<accession>A0A366HHG8</accession>
<dbReference type="InterPro" id="IPR027469">
    <property type="entry name" value="Cation_efflux_TMD_sf"/>
</dbReference>
<evidence type="ECO:0000313" key="12">
    <source>
        <dbReference type="Proteomes" id="UP000253426"/>
    </source>
</evidence>
<dbReference type="AlphaFoldDB" id="A0A366HHG8"/>
<dbReference type="Gene3D" id="1.20.1510.10">
    <property type="entry name" value="Cation efflux protein transmembrane domain"/>
    <property type="match status" value="1"/>
</dbReference>
<evidence type="ECO:0000259" key="10">
    <source>
        <dbReference type="Pfam" id="PF16916"/>
    </source>
</evidence>
<evidence type="ECO:0000256" key="2">
    <source>
        <dbReference type="ARBA" id="ARBA00008114"/>
    </source>
</evidence>
<evidence type="ECO:0000256" key="6">
    <source>
        <dbReference type="ARBA" id="ARBA00023136"/>
    </source>
</evidence>
<dbReference type="OrthoDB" id="9806522at2"/>
<keyword evidence="5 8" id="KW-1133">Transmembrane helix</keyword>